<dbReference type="PIRSF" id="PIRSF005784">
    <property type="entry name" value="Elect_transpt_RnfB"/>
    <property type="match status" value="1"/>
</dbReference>
<dbReference type="GO" id="GO:0046872">
    <property type="term" value="F:metal ion binding"/>
    <property type="evidence" value="ECO:0007669"/>
    <property type="project" value="UniProtKB-KW"/>
</dbReference>
<comment type="similarity">
    <text evidence="10">Belongs to the 4Fe4S bacterial-type ferredoxin family. RnfB subfamily.</text>
</comment>
<organism evidence="14 15">
    <name type="scientific">Halorhodospira halochloris</name>
    <name type="common">Ectothiorhodospira halochloris</name>
    <dbReference type="NCBI Taxonomy" id="1052"/>
    <lineage>
        <taxon>Bacteria</taxon>
        <taxon>Pseudomonadati</taxon>
        <taxon>Pseudomonadota</taxon>
        <taxon>Gammaproteobacteria</taxon>
        <taxon>Chromatiales</taxon>
        <taxon>Ectothiorhodospiraceae</taxon>
        <taxon>Halorhodospira</taxon>
    </lineage>
</organism>
<keyword evidence="9 10" id="KW-0472">Membrane</keyword>
<evidence type="ECO:0000259" key="13">
    <source>
        <dbReference type="PROSITE" id="PS51656"/>
    </source>
</evidence>
<keyword evidence="3 10" id="KW-0479">Metal-binding</keyword>
<dbReference type="AlphaFoldDB" id="A0A0X8X9F1"/>
<dbReference type="GO" id="GO:0022900">
    <property type="term" value="P:electron transport chain"/>
    <property type="evidence" value="ECO:0007669"/>
    <property type="project" value="UniProtKB-UniRule"/>
</dbReference>
<feature type="domain" description="4Fe-4S ferredoxin-type" evidence="12">
    <location>
        <begin position="132"/>
        <end position="161"/>
    </location>
</feature>
<dbReference type="PANTHER" id="PTHR43724">
    <property type="entry name" value="PYRUVATE SYNTHASE SUBUNIT PORD"/>
    <property type="match status" value="1"/>
</dbReference>
<proteinExistence type="inferred from homology"/>
<feature type="binding site" evidence="10 11">
    <location>
        <position position="151"/>
    </location>
    <ligand>
        <name>[4Fe-4S] cluster</name>
        <dbReference type="ChEBI" id="CHEBI:49883"/>
        <label>2</label>
    </ligand>
</feature>
<feature type="domain" description="4Fe-4S ferredoxin-type" evidence="12">
    <location>
        <begin position="102"/>
        <end position="131"/>
    </location>
</feature>
<keyword evidence="15" id="KW-1185">Reference proteome</keyword>
<dbReference type="PROSITE" id="PS51656">
    <property type="entry name" value="4FE4S"/>
    <property type="match status" value="1"/>
</dbReference>
<dbReference type="Gene3D" id="1.10.15.40">
    <property type="entry name" value="Electron transport complex subunit B, putative Fe-S cluster"/>
    <property type="match status" value="1"/>
</dbReference>
<evidence type="ECO:0000256" key="6">
    <source>
        <dbReference type="ARBA" id="ARBA00022982"/>
    </source>
</evidence>
<dbReference type="Gene3D" id="3.30.70.20">
    <property type="match status" value="1"/>
</dbReference>
<dbReference type="NCBIfam" id="TIGR01944">
    <property type="entry name" value="rnfB"/>
    <property type="match status" value="1"/>
</dbReference>
<dbReference type="EC" id="7.-.-.-" evidence="10"/>
<dbReference type="KEGG" id="hhk:HH1059_12070"/>
<accession>A0A0X8X9F1</accession>
<dbReference type="InterPro" id="IPR017896">
    <property type="entry name" value="4Fe4S_Fe-S-bd"/>
</dbReference>
<evidence type="ECO:0000256" key="1">
    <source>
        <dbReference type="ARBA" id="ARBA00022448"/>
    </source>
</evidence>
<evidence type="ECO:0000313" key="15">
    <source>
        <dbReference type="Proteomes" id="UP000218890"/>
    </source>
</evidence>
<dbReference type="PROSITE" id="PS00198">
    <property type="entry name" value="4FE4S_FER_1"/>
    <property type="match status" value="2"/>
</dbReference>
<evidence type="ECO:0000256" key="4">
    <source>
        <dbReference type="ARBA" id="ARBA00022737"/>
    </source>
</evidence>
<dbReference type="Pfam" id="PF14697">
    <property type="entry name" value="Fer4_21"/>
    <property type="match status" value="1"/>
</dbReference>
<dbReference type="GO" id="GO:0051539">
    <property type="term" value="F:4 iron, 4 sulfur cluster binding"/>
    <property type="evidence" value="ECO:0007669"/>
    <property type="project" value="UniProtKB-UniRule"/>
</dbReference>
<keyword evidence="2 10" id="KW-0004">4Fe-4S</keyword>
<keyword evidence="7 10" id="KW-0408">Iron</keyword>
<sequence>MYAAMLVLTLMAIALGWVLAIAHHYLKGEPDEIAAEIESALPGTNCGQCGYPGCATGAVAVADGELPVDFCPPGGRAVAEELARITGRPLSYGQKQEGPRMVAKVVDEDLCIGCLKCLKVCPTDAIIGAPNQIHGVLPEACSGCVACIETCPTQTLQMVPETITLANWRWPRPQEVIDHAA</sequence>
<gene>
    <name evidence="10 14" type="primary">rnfB</name>
    <name evidence="14" type="ORF">HH1059_12070</name>
</gene>
<feature type="binding site" evidence="10 11">
    <location>
        <position position="46"/>
    </location>
    <ligand>
        <name>[4Fe-4S] cluster</name>
        <dbReference type="ChEBI" id="CHEBI:49883"/>
        <label>1</label>
    </ligand>
</feature>
<feature type="binding site" evidence="10 11">
    <location>
        <position position="141"/>
    </location>
    <ligand>
        <name>[4Fe-4S] cluster</name>
        <dbReference type="ChEBI" id="CHEBI:49883"/>
        <label>3</label>
    </ligand>
</feature>
<dbReference type="PANTHER" id="PTHR43724:SF1">
    <property type="entry name" value="PYRUVATE SYNTHASE SUBUNIT PORD"/>
    <property type="match status" value="1"/>
</dbReference>
<dbReference type="SUPFAM" id="SSF54862">
    <property type="entry name" value="4Fe-4S ferredoxins"/>
    <property type="match status" value="1"/>
</dbReference>
<reference evidence="14" key="1">
    <citation type="submission" date="2016-02" db="EMBL/GenBank/DDBJ databases">
        <title>Halorhodospira halochloris DSM-1059 complete genome, version 2.</title>
        <authorList>
            <person name="Tsukatani Y."/>
        </authorList>
    </citation>
    <scope>NUCLEOTIDE SEQUENCE</scope>
    <source>
        <strain evidence="14">DSM 1059</strain>
    </source>
</reference>
<feature type="domain" description="4Fe-4S" evidence="13">
    <location>
        <begin position="29"/>
        <end position="88"/>
    </location>
</feature>
<evidence type="ECO:0000256" key="10">
    <source>
        <dbReference type="HAMAP-Rule" id="MF_00463"/>
    </source>
</evidence>
<evidence type="ECO:0000256" key="8">
    <source>
        <dbReference type="ARBA" id="ARBA00023014"/>
    </source>
</evidence>
<dbReference type="GO" id="GO:0009055">
    <property type="term" value="F:electron transfer activity"/>
    <property type="evidence" value="ECO:0007669"/>
    <property type="project" value="InterPro"/>
</dbReference>
<evidence type="ECO:0000256" key="3">
    <source>
        <dbReference type="ARBA" id="ARBA00022723"/>
    </source>
</evidence>
<dbReference type="Proteomes" id="UP000218890">
    <property type="component" value="Chromosome"/>
</dbReference>
<dbReference type="GO" id="GO:0005886">
    <property type="term" value="C:plasma membrane"/>
    <property type="evidence" value="ECO:0007669"/>
    <property type="project" value="UniProtKB-SubCell"/>
</dbReference>
<keyword evidence="10" id="KW-0997">Cell inner membrane</keyword>
<dbReference type="EMBL" id="AP017372">
    <property type="protein sequence ID" value="BAU57901.1"/>
    <property type="molecule type" value="Genomic_DNA"/>
</dbReference>
<evidence type="ECO:0000256" key="2">
    <source>
        <dbReference type="ARBA" id="ARBA00022485"/>
    </source>
</evidence>
<evidence type="ECO:0000256" key="9">
    <source>
        <dbReference type="ARBA" id="ARBA00023136"/>
    </source>
</evidence>
<comment type="cofactor">
    <cofactor evidence="10 11">
        <name>[4Fe-4S] cluster</name>
        <dbReference type="ChEBI" id="CHEBI:49883"/>
    </cofactor>
    <text evidence="10 11">Binds 3 [4Fe-4S] clusters.</text>
</comment>
<comment type="function">
    <text evidence="10">Part of a membrane-bound complex that couples electron transfer with translocation of ions across the membrane.</text>
</comment>
<dbReference type="InterPro" id="IPR017900">
    <property type="entry name" value="4Fe4S_Fe_S_CS"/>
</dbReference>
<feature type="binding site" evidence="10 11">
    <location>
        <position position="147"/>
    </location>
    <ligand>
        <name>[4Fe-4S] cluster</name>
        <dbReference type="ChEBI" id="CHEBI:49883"/>
        <label>3</label>
    </ligand>
</feature>
<evidence type="ECO:0000313" key="14">
    <source>
        <dbReference type="EMBL" id="BAU57901.1"/>
    </source>
</evidence>
<dbReference type="RefSeq" id="WP_096409245.1">
    <property type="nucleotide sequence ID" value="NZ_AP017372.2"/>
</dbReference>
<feature type="binding site" evidence="10 11">
    <location>
        <position position="49"/>
    </location>
    <ligand>
        <name>[4Fe-4S] cluster</name>
        <dbReference type="ChEBI" id="CHEBI:49883"/>
        <label>1</label>
    </ligand>
</feature>
<comment type="subunit">
    <text evidence="10">The complex is composed of six subunits: RnfA, RnfB, RnfC, RnfD, RnfE and RnfG.</text>
</comment>
<keyword evidence="1 10" id="KW-0813">Transport</keyword>
<comment type="caution">
    <text evidence="10">Lacks conserved residue(s) required for the propagation of feature annotation.</text>
</comment>
<dbReference type="OrthoDB" id="9789936at2"/>
<feature type="binding site" evidence="10 11">
    <location>
        <position position="71"/>
    </location>
    <ligand>
        <name>[4Fe-4S] cluster</name>
        <dbReference type="ChEBI" id="CHEBI:49883"/>
        <label>1</label>
    </ligand>
</feature>
<dbReference type="InterPro" id="IPR007202">
    <property type="entry name" value="4Fe-4S_dom"/>
</dbReference>
<keyword evidence="6 10" id="KW-0249">Electron transport</keyword>
<keyword evidence="10" id="KW-1003">Cell membrane</keyword>
<feature type="binding site" evidence="10 11">
    <location>
        <position position="54"/>
    </location>
    <ligand>
        <name>[4Fe-4S] cluster</name>
        <dbReference type="ChEBI" id="CHEBI:49883"/>
        <label>1</label>
    </ligand>
</feature>
<dbReference type="InterPro" id="IPR010207">
    <property type="entry name" value="Elect_transpt_cplx_RnfB/RsxB"/>
</dbReference>
<keyword evidence="4 10" id="KW-0677">Repeat</keyword>
<feature type="region of interest" description="Hydrophobic" evidence="10">
    <location>
        <begin position="1"/>
        <end position="23"/>
    </location>
</feature>
<feature type="binding site" evidence="10 11">
    <location>
        <position position="111"/>
    </location>
    <ligand>
        <name>[4Fe-4S] cluster</name>
        <dbReference type="ChEBI" id="CHEBI:49883"/>
        <label>2</label>
    </ligand>
</feature>
<keyword evidence="5 10" id="KW-1278">Translocase</keyword>
<feature type="binding site" evidence="10 11">
    <location>
        <position position="144"/>
    </location>
    <ligand>
        <name>[4Fe-4S] cluster</name>
        <dbReference type="ChEBI" id="CHEBI:49883"/>
        <label>3</label>
    </ligand>
</feature>
<evidence type="ECO:0000256" key="7">
    <source>
        <dbReference type="ARBA" id="ARBA00023004"/>
    </source>
</evidence>
<dbReference type="PROSITE" id="PS51379">
    <property type="entry name" value="4FE4S_FER_2"/>
    <property type="match status" value="2"/>
</dbReference>
<evidence type="ECO:0000259" key="12">
    <source>
        <dbReference type="PROSITE" id="PS51379"/>
    </source>
</evidence>
<comment type="subcellular location">
    <subcellularLocation>
        <location evidence="10">Cell inner membrane</location>
    </subcellularLocation>
</comment>
<dbReference type="HAMAP" id="MF_00463">
    <property type="entry name" value="RsxB_RnfB"/>
    <property type="match status" value="1"/>
</dbReference>
<evidence type="ECO:0000256" key="5">
    <source>
        <dbReference type="ARBA" id="ARBA00022967"/>
    </source>
</evidence>
<evidence type="ECO:0000256" key="11">
    <source>
        <dbReference type="PIRSR" id="PIRSR005784-1"/>
    </source>
</evidence>
<dbReference type="InterPro" id="IPR016463">
    <property type="entry name" value="RnfB/RsxB_Proteobac"/>
</dbReference>
<name>A0A0X8X9F1_HALHR</name>
<feature type="binding site" evidence="10 11">
    <location>
        <position position="121"/>
    </location>
    <ligand>
        <name>[4Fe-4S] cluster</name>
        <dbReference type="ChEBI" id="CHEBI:49883"/>
        <label>3</label>
    </ligand>
</feature>
<keyword evidence="8 10" id="KW-0411">Iron-sulfur</keyword>
<feature type="binding site" evidence="10 11">
    <location>
        <position position="117"/>
    </location>
    <ligand>
        <name>[4Fe-4S] cluster</name>
        <dbReference type="ChEBI" id="CHEBI:49883"/>
        <label>2</label>
    </ligand>
</feature>
<protein>
    <recommendedName>
        <fullName evidence="10">Ion-translocating oxidoreductase complex subunit B</fullName>
        <ecNumber evidence="10">7.-.-.-</ecNumber>
    </recommendedName>
    <alternativeName>
        <fullName evidence="10">Rnf electron transport complex subunit B</fullName>
    </alternativeName>
</protein>
<feature type="binding site" evidence="10 11">
    <location>
        <position position="114"/>
    </location>
    <ligand>
        <name>[4Fe-4S] cluster</name>
        <dbReference type="ChEBI" id="CHEBI:49883"/>
        <label>2</label>
    </ligand>
</feature>
<dbReference type="Pfam" id="PF04060">
    <property type="entry name" value="FeS"/>
    <property type="match status" value="1"/>
</dbReference>